<dbReference type="KEGG" id="aaz:ADJ80_07095"/>
<dbReference type="SUPFAM" id="SSF46626">
    <property type="entry name" value="Cytochrome c"/>
    <property type="match status" value="1"/>
</dbReference>
<feature type="region of interest" description="Disordered" evidence="5">
    <location>
        <begin position="69"/>
        <end position="88"/>
    </location>
</feature>
<keyword evidence="2 4" id="KW-0479">Metal-binding</keyword>
<dbReference type="Proteomes" id="UP000274211">
    <property type="component" value="Unassembled WGS sequence"/>
</dbReference>
<evidence type="ECO:0000313" key="12">
    <source>
        <dbReference type="Proteomes" id="UP000253728"/>
    </source>
</evidence>
<feature type="domain" description="Cytochrome c" evidence="7">
    <location>
        <begin position="23"/>
        <end position="102"/>
    </location>
</feature>
<dbReference type="GO" id="GO:0009055">
    <property type="term" value="F:electron transfer activity"/>
    <property type="evidence" value="ECO:0007669"/>
    <property type="project" value="InterPro"/>
</dbReference>
<evidence type="ECO:0000313" key="8">
    <source>
        <dbReference type="EMBL" id="OBY53830.1"/>
    </source>
</evidence>
<dbReference type="GeneID" id="48247663"/>
<evidence type="ECO:0000256" key="3">
    <source>
        <dbReference type="ARBA" id="ARBA00023004"/>
    </source>
</evidence>
<dbReference type="Proteomes" id="UP000253728">
    <property type="component" value="Unassembled WGS sequence"/>
</dbReference>
<evidence type="ECO:0000313" key="10">
    <source>
        <dbReference type="EMBL" id="SSY95077.1"/>
    </source>
</evidence>
<dbReference type="EMBL" id="UFSP01000001">
    <property type="protein sequence ID" value="SSY95077.1"/>
    <property type="molecule type" value="Genomic_DNA"/>
</dbReference>
<evidence type="ECO:0000256" key="6">
    <source>
        <dbReference type="SAM" id="SignalP"/>
    </source>
</evidence>
<evidence type="ECO:0000256" key="2">
    <source>
        <dbReference type="ARBA" id="ARBA00022723"/>
    </source>
</evidence>
<keyword evidence="6" id="KW-0732">Signal</keyword>
<reference evidence="9 13" key="3">
    <citation type="journal article" date="2019" name="J. Oral Microbiol.">
        <title>Role of OmpA1 and OmpA2 in Aggregatibacter actinomycetemcomitans and Aggregatibacter aphrophilus serum resistance.</title>
        <authorList>
            <person name="Lindholm M."/>
            <person name="Min Aung K."/>
            <person name="Nyunt Wai S."/>
            <person name="Oscarsson J."/>
        </authorList>
    </citation>
    <scope>NUCLEOTIDE SEQUENCE [LARGE SCALE GENOMIC DNA]</scope>
    <source>
        <strain evidence="9 13">HK83</strain>
    </source>
</reference>
<dbReference type="InterPro" id="IPR036909">
    <property type="entry name" value="Cyt_c-like_dom_sf"/>
</dbReference>
<keyword evidence="13" id="KW-1185">Reference proteome</keyword>
<evidence type="ECO:0000313" key="11">
    <source>
        <dbReference type="Proteomes" id="UP000092746"/>
    </source>
</evidence>
<accession>A0A0K1N3A7</accession>
<keyword evidence="3 4" id="KW-0408">Iron</keyword>
<dbReference type="RefSeq" id="WP_005700252.1">
    <property type="nucleotide sequence ID" value="NZ_CAUTUO010000024.1"/>
</dbReference>
<evidence type="ECO:0000259" key="7">
    <source>
        <dbReference type="PROSITE" id="PS51007"/>
    </source>
</evidence>
<dbReference type="Pfam" id="PF13442">
    <property type="entry name" value="Cytochrome_CBB3"/>
    <property type="match status" value="1"/>
</dbReference>
<dbReference type="Proteomes" id="UP000092746">
    <property type="component" value="Unassembled WGS sequence"/>
</dbReference>
<dbReference type="STRING" id="732.ADJ80_07095"/>
<feature type="signal peptide" evidence="6">
    <location>
        <begin position="1"/>
        <end position="21"/>
    </location>
</feature>
<protein>
    <submittedName>
        <fullName evidence="8 9">Cytochrome c</fullName>
    </submittedName>
    <submittedName>
        <fullName evidence="10">Cytochrome c553</fullName>
    </submittedName>
</protein>
<evidence type="ECO:0000313" key="13">
    <source>
        <dbReference type="Proteomes" id="UP000274211"/>
    </source>
</evidence>
<evidence type="ECO:0000256" key="4">
    <source>
        <dbReference type="PROSITE-ProRule" id="PRU00433"/>
    </source>
</evidence>
<gene>
    <name evidence="8" type="ORF">BBB52_02750</name>
    <name evidence="9" type="ORF">DOL88_03980</name>
    <name evidence="10" type="ORF">NCTC5908_01175</name>
</gene>
<reference evidence="8 11" key="1">
    <citation type="submission" date="2016-06" db="EMBL/GenBank/DDBJ databases">
        <title>Simultaneous identification of Haemophilus influenzae and Haemophilus haemolyticus using TaqMan real-time PCR.</title>
        <authorList>
            <person name="Price E.P."/>
            <person name="Sarovich D.S."/>
            <person name="Harris T."/>
            <person name="Spargo J.C."/>
            <person name="Nosworthy E."/>
            <person name="Beissbarth J."/>
            <person name="Smith-Vaughan H."/>
        </authorList>
    </citation>
    <scope>NUCLEOTIDE SEQUENCE [LARGE SCALE GENOMIC DNA]</scope>
    <source>
        <strain evidence="8 11">ATCC 7901</strain>
    </source>
</reference>
<dbReference type="Gene3D" id="1.10.760.10">
    <property type="entry name" value="Cytochrome c-like domain"/>
    <property type="match status" value="1"/>
</dbReference>
<dbReference type="eggNOG" id="COG2863">
    <property type="taxonomic scope" value="Bacteria"/>
</dbReference>
<evidence type="ECO:0000256" key="5">
    <source>
        <dbReference type="SAM" id="MobiDB-lite"/>
    </source>
</evidence>
<dbReference type="EMBL" id="MAQE01000002">
    <property type="protein sequence ID" value="OBY53830.1"/>
    <property type="molecule type" value="Genomic_DNA"/>
</dbReference>
<evidence type="ECO:0000256" key="1">
    <source>
        <dbReference type="ARBA" id="ARBA00022617"/>
    </source>
</evidence>
<organism evidence="10 12">
    <name type="scientific">Aggregatibacter aphrophilus</name>
    <name type="common">Haemophilus aphrophilus</name>
    <dbReference type="NCBI Taxonomy" id="732"/>
    <lineage>
        <taxon>Bacteria</taxon>
        <taxon>Pseudomonadati</taxon>
        <taxon>Pseudomonadota</taxon>
        <taxon>Gammaproteobacteria</taxon>
        <taxon>Pasteurellales</taxon>
        <taxon>Pasteurellaceae</taxon>
        <taxon>Aggregatibacter</taxon>
    </lineage>
</organism>
<reference evidence="10 12" key="2">
    <citation type="submission" date="2018-06" db="EMBL/GenBank/DDBJ databases">
        <authorList>
            <consortium name="Pathogen Informatics"/>
            <person name="Doyle S."/>
        </authorList>
    </citation>
    <scope>NUCLEOTIDE SEQUENCE [LARGE SCALE GENOMIC DNA]</scope>
    <source>
        <strain evidence="10 12">NCTC5908</strain>
    </source>
</reference>
<evidence type="ECO:0000313" key="9">
    <source>
        <dbReference type="EMBL" id="RMW88511.1"/>
    </source>
</evidence>
<name>A0A0K1N3A7_AGGAP</name>
<dbReference type="AlphaFoldDB" id="A0A0K1N3A7"/>
<dbReference type="EMBL" id="QMGS01000043">
    <property type="protein sequence ID" value="RMW88511.1"/>
    <property type="molecule type" value="Genomic_DNA"/>
</dbReference>
<dbReference type="GO" id="GO:0020037">
    <property type="term" value="F:heme binding"/>
    <property type="evidence" value="ECO:0007669"/>
    <property type="project" value="InterPro"/>
</dbReference>
<proteinExistence type="predicted"/>
<keyword evidence="1 4" id="KW-0349">Heme</keyword>
<feature type="chain" id="PRO_5044544417" evidence="6">
    <location>
        <begin position="22"/>
        <end position="103"/>
    </location>
</feature>
<dbReference type="InterPro" id="IPR009056">
    <property type="entry name" value="Cyt_c-like_dom"/>
</dbReference>
<dbReference type="PROSITE" id="PS51007">
    <property type="entry name" value="CYTC"/>
    <property type="match status" value="1"/>
</dbReference>
<dbReference type="GO" id="GO:0046872">
    <property type="term" value="F:metal ion binding"/>
    <property type="evidence" value="ECO:0007669"/>
    <property type="project" value="UniProtKB-KW"/>
</dbReference>
<sequence>MKKHYSTLILLAWCIFPNAHAEPNPEHGQKVYNRTCALCHGKQAEKPAMGQSQIINTFTQDQIIQSLQDRKSGKIEGGGNRAKSTLSEQDMQDVASYVETLKK</sequence>